<evidence type="ECO:0000313" key="5">
    <source>
        <dbReference type="Proteomes" id="UP000252415"/>
    </source>
</evidence>
<dbReference type="InterPro" id="IPR058627">
    <property type="entry name" value="MdtA-like_C"/>
</dbReference>
<sequence>MFMKWWTGNLFKRSIVAAMSVSLLFASGCSLLPAEEEEEVLPEIAPPQISKKPEYEVTTATLETKVQVIGKLISLEEETLFFTLDGKHLKELYVKAGETVKAGQVIGELDVDELIKALRLERLAFKKEEIAMKETLRQRDEMDPIEFEEKSIAFEERKQKLVDMEEEIAKASLKAPFSGTIVTLNVQKGDLIKAYAPIAIVADTSQMTPAAKLSKTELEKVAVGMEAVVNISNAGNLNGKVKQLPTKAEEQDNGGGIGGQPGETKPERPEDFLIVDIKDLPKGLNRGTPLSISIITKRTENAIVIPPSTLRSIGSRTYVQVIDADGKREVDVEIGQQTATQVEILKGLQPGQKVVGR</sequence>
<reference evidence="4 5" key="1">
    <citation type="submission" date="2018-07" db="EMBL/GenBank/DDBJ databases">
        <title>Genomic Encyclopedia of Type Strains, Phase III (KMG-III): the genomes of soil and plant-associated and newly described type strains.</title>
        <authorList>
            <person name="Whitman W."/>
        </authorList>
    </citation>
    <scope>NUCLEOTIDE SEQUENCE [LARGE SCALE GENOMIC DNA]</scope>
    <source>
        <strain evidence="4 5">CECT 7506</strain>
    </source>
</reference>
<feature type="domain" description="Multidrug resistance protein MdtA-like C-terminal permuted SH3" evidence="3">
    <location>
        <begin position="301"/>
        <end position="355"/>
    </location>
</feature>
<dbReference type="EMBL" id="QPJD01000009">
    <property type="protein sequence ID" value="RCW46571.1"/>
    <property type="molecule type" value="Genomic_DNA"/>
</dbReference>
<dbReference type="SUPFAM" id="SSF111369">
    <property type="entry name" value="HlyD-like secretion proteins"/>
    <property type="match status" value="1"/>
</dbReference>
<feature type="signal peptide" evidence="2">
    <location>
        <begin position="1"/>
        <end position="34"/>
    </location>
</feature>
<accession>A0A368VWP1</accession>
<dbReference type="RefSeq" id="WP_114381208.1">
    <property type="nucleotide sequence ID" value="NZ_QPJD01000009.1"/>
</dbReference>
<dbReference type="Gene3D" id="2.40.420.20">
    <property type="match status" value="1"/>
</dbReference>
<evidence type="ECO:0000259" key="3">
    <source>
        <dbReference type="Pfam" id="PF25967"/>
    </source>
</evidence>
<dbReference type="GO" id="GO:1990281">
    <property type="term" value="C:efflux pump complex"/>
    <property type="evidence" value="ECO:0007669"/>
    <property type="project" value="TreeGrafter"/>
</dbReference>
<dbReference type="Gene3D" id="2.40.50.100">
    <property type="match status" value="1"/>
</dbReference>
<evidence type="ECO:0000313" key="4">
    <source>
        <dbReference type="EMBL" id="RCW46571.1"/>
    </source>
</evidence>
<gene>
    <name evidence="4" type="ORF">DFP97_109218</name>
</gene>
<dbReference type="AlphaFoldDB" id="A0A368VWP1"/>
<dbReference type="Proteomes" id="UP000252415">
    <property type="component" value="Unassembled WGS sequence"/>
</dbReference>
<dbReference type="PROSITE" id="PS51257">
    <property type="entry name" value="PROKAR_LIPOPROTEIN"/>
    <property type="match status" value="1"/>
</dbReference>
<feature type="chain" id="PRO_5016926184" evidence="2">
    <location>
        <begin position="35"/>
        <end position="357"/>
    </location>
</feature>
<proteinExistence type="predicted"/>
<comment type="caution">
    <text evidence="4">The sequence shown here is derived from an EMBL/GenBank/DDBJ whole genome shotgun (WGS) entry which is preliminary data.</text>
</comment>
<protein>
    <submittedName>
        <fullName evidence="4">Macrolide-specific efflux system membrane fusion protein</fullName>
    </submittedName>
</protein>
<keyword evidence="5" id="KW-1185">Reference proteome</keyword>
<name>A0A368VWP1_9BACL</name>
<dbReference type="Pfam" id="PF25967">
    <property type="entry name" value="RND-MFP_C"/>
    <property type="match status" value="1"/>
</dbReference>
<dbReference type="GO" id="GO:0015562">
    <property type="term" value="F:efflux transmembrane transporter activity"/>
    <property type="evidence" value="ECO:0007669"/>
    <property type="project" value="TreeGrafter"/>
</dbReference>
<feature type="region of interest" description="Disordered" evidence="1">
    <location>
        <begin position="246"/>
        <end position="269"/>
    </location>
</feature>
<dbReference type="PANTHER" id="PTHR30469">
    <property type="entry name" value="MULTIDRUG RESISTANCE PROTEIN MDTA"/>
    <property type="match status" value="1"/>
</dbReference>
<keyword evidence="2" id="KW-0732">Signal</keyword>
<evidence type="ECO:0000256" key="2">
    <source>
        <dbReference type="SAM" id="SignalP"/>
    </source>
</evidence>
<evidence type="ECO:0000256" key="1">
    <source>
        <dbReference type="SAM" id="MobiDB-lite"/>
    </source>
</evidence>
<organism evidence="4 5">
    <name type="scientific">Paenibacillus prosopidis</name>
    <dbReference type="NCBI Taxonomy" id="630520"/>
    <lineage>
        <taxon>Bacteria</taxon>
        <taxon>Bacillati</taxon>
        <taxon>Bacillota</taxon>
        <taxon>Bacilli</taxon>
        <taxon>Bacillales</taxon>
        <taxon>Paenibacillaceae</taxon>
        <taxon>Paenibacillus</taxon>
    </lineage>
</organism>
<dbReference type="OrthoDB" id="9765657at2"/>